<feature type="non-terminal residue" evidence="23">
    <location>
        <position position="1"/>
    </location>
</feature>
<feature type="region of interest" description="Disordered" evidence="20">
    <location>
        <begin position="96"/>
        <end position="142"/>
    </location>
</feature>
<evidence type="ECO:0000256" key="14">
    <source>
        <dbReference type="ARBA" id="ARBA00048266"/>
    </source>
</evidence>
<keyword evidence="10" id="KW-0521">NADP</keyword>
<organism evidence="23">
    <name type="scientific">Arion vulgaris</name>
    <dbReference type="NCBI Taxonomy" id="1028688"/>
    <lineage>
        <taxon>Eukaryota</taxon>
        <taxon>Metazoa</taxon>
        <taxon>Spiralia</taxon>
        <taxon>Lophotrochozoa</taxon>
        <taxon>Mollusca</taxon>
        <taxon>Gastropoda</taxon>
        <taxon>Heterobranchia</taxon>
        <taxon>Euthyneura</taxon>
        <taxon>Panpulmonata</taxon>
        <taxon>Eupulmonata</taxon>
        <taxon>Stylommatophora</taxon>
        <taxon>Helicina</taxon>
        <taxon>Arionoidea</taxon>
        <taxon>Arionidae</taxon>
        <taxon>Arion</taxon>
    </lineage>
</organism>
<proteinExistence type="inferred from homology"/>
<dbReference type="AlphaFoldDB" id="A0A0B7BJ25"/>
<dbReference type="InterPro" id="IPR018517">
    <property type="entry name" value="tRNA_hU_synthase_CS"/>
</dbReference>
<evidence type="ECO:0000256" key="13">
    <source>
        <dbReference type="ARBA" id="ARBA00045365"/>
    </source>
</evidence>
<dbReference type="Pfam" id="PF01207">
    <property type="entry name" value="Dus"/>
    <property type="match status" value="1"/>
</dbReference>
<evidence type="ECO:0000256" key="16">
    <source>
        <dbReference type="ARBA" id="ARBA00049447"/>
    </source>
</evidence>
<evidence type="ECO:0000256" key="1">
    <source>
        <dbReference type="ARBA" id="ARBA00001917"/>
    </source>
</evidence>
<feature type="zinc finger region" description="C3H1-type" evidence="18">
    <location>
        <begin position="175"/>
        <end position="205"/>
    </location>
</feature>
<comment type="similarity">
    <text evidence="19">Belongs to the dus family. Dus3 subfamily.</text>
</comment>
<evidence type="ECO:0000256" key="2">
    <source>
        <dbReference type="ARBA" id="ARBA00022630"/>
    </source>
</evidence>
<evidence type="ECO:0000256" key="6">
    <source>
        <dbReference type="ARBA" id="ARBA00022723"/>
    </source>
</evidence>
<dbReference type="SUPFAM" id="SSF51395">
    <property type="entry name" value="FMN-linked oxidoreductases"/>
    <property type="match status" value="1"/>
</dbReference>
<protein>
    <recommendedName>
        <fullName evidence="19">tRNA-dihydrouridine(47) synthase [NAD(P)(+)]</fullName>
        <ecNumber evidence="19">1.3.1.-</ecNumber>
    </recommendedName>
    <alternativeName>
        <fullName evidence="19">tRNA-dihydrouridine synthase 3</fullName>
    </alternativeName>
</protein>
<dbReference type="GO" id="GO:0006397">
    <property type="term" value="P:mRNA processing"/>
    <property type="evidence" value="ECO:0007669"/>
    <property type="project" value="UniProtKB-KW"/>
</dbReference>
<evidence type="ECO:0000256" key="12">
    <source>
        <dbReference type="ARBA" id="ARBA00023027"/>
    </source>
</evidence>
<name>A0A0B7BJ25_9EUPU</name>
<dbReference type="PANTHER" id="PTHR45846">
    <property type="entry name" value="TRNA-DIHYDROURIDINE(47) SYNTHASE [NAD(P)(+)]-LIKE"/>
    <property type="match status" value="1"/>
</dbReference>
<dbReference type="GO" id="GO:0050660">
    <property type="term" value="F:flavin adenine dinucleotide binding"/>
    <property type="evidence" value="ECO:0007669"/>
    <property type="project" value="UniProtKB-UniRule"/>
</dbReference>
<dbReference type="InterPro" id="IPR000571">
    <property type="entry name" value="Znf_CCCH"/>
</dbReference>
<keyword evidence="8 18" id="KW-0863">Zinc-finger</keyword>
<sequence length="740" mass="83602">SGEGSRRETCLEQDDNCQHQSMADTSNVSVLAKDCDTNLINPTDVPVPEISVNTAVNVNRKAGYAQIKQEFLIHDYKPVLQTEYLSSEMKGKLDCVDKDSHSHADDSEKAPADDESEPPHKKIKMKGRNKNRPKSERLQDKDRLCPAVKDNKVCKFGDRCKFSHDKEDFVNRKLPELTGSCYNFDTFGLCQYGISCRFAKNHMTSDLQNVKNEELYNKTKDLKFLNELSFDLRNKLWKRNFDFKKSDRIVKDVEQVFKRRDAFTNSTNVHNPIVTVSKNEIVNTAIQSLHPVTNLVDSPSSCNDLNPKPAPEVVPAQTNCSTHTEVLPVLPTNKSETVTFSDTPDITITTENVKLPPLLDDKNISGQRTLGCITDEEIIRLRPSEIKKIDFKNKLYLAPLTTVGNLPFRRICKSYGADITCGEMALVTQLLKAKQSEWSLIKRHPSEDLFGVQICGSYPDTMTRCAQLLTETCSVDFIDINCGCPIDMIYEKGCGSALMGKGNKLEQICRSMTGVMGNTPLTVKLRTGVFDNKNVAHNILPRLRDAGVSLVTVHGRSREQRYTKLADWNYISQCSEAASPMPVFGNGDIMSFEEANLHMSNHGVSGVMIARGAIIKPWIFTEIKEQRHWDISAGERLDLLRTYSNYGLEHWGSDYQGVENTRRFLLEWLSFLHRYIPVGVLEQIPQSINQRPPYYVGRNDLETLMASANCADWIKISEMLLGPVPPNFQFLPKHKANAYQ</sequence>
<dbReference type="EMBL" id="HACG01046020">
    <property type="protein sequence ID" value="CEK92885.1"/>
    <property type="molecule type" value="Transcribed_RNA"/>
</dbReference>
<feature type="zinc finger region" description="C3H1-type" evidence="18">
    <location>
        <begin position="139"/>
        <end position="167"/>
    </location>
</feature>
<dbReference type="EMBL" id="HACG01046022">
    <property type="protein sequence ID" value="CEK92887.1"/>
    <property type="molecule type" value="Transcribed_RNA"/>
</dbReference>
<dbReference type="InterPro" id="IPR035587">
    <property type="entry name" value="DUS-like_FMN-bd"/>
</dbReference>
<comment type="cofactor">
    <cofactor evidence="1 19">
        <name>FMN</name>
        <dbReference type="ChEBI" id="CHEBI:58210"/>
    </cofactor>
</comment>
<dbReference type="Gene3D" id="3.20.20.70">
    <property type="entry name" value="Aldolase class I"/>
    <property type="match status" value="1"/>
</dbReference>
<dbReference type="EC" id="1.3.1.-" evidence="19"/>
<keyword evidence="11 19" id="KW-0560">Oxidoreductase</keyword>
<evidence type="ECO:0000256" key="4">
    <source>
        <dbReference type="ARBA" id="ARBA00022664"/>
    </source>
</evidence>
<dbReference type="CDD" id="cd02801">
    <property type="entry name" value="DUS_like_FMN"/>
    <property type="match status" value="1"/>
</dbReference>
<keyword evidence="12" id="KW-0520">NAD</keyword>
<keyword evidence="7" id="KW-0677">Repeat</keyword>
<evidence type="ECO:0000256" key="8">
    <source>
        <dbReference type="ARBA" id="ARBA00022771"/>
    </source>
</evidence>
<dbReference type="PROSITE" id="PS50103">
    <property type="entry name" value="ZF_C3H1"/>
    <property type="match status" value="2"/>
</dbReference>
<feature type="compositionally biased region" description="Basic and acidic residues" evidence="20">
    <location>
        <begin position="96"/>
        <end position="120"/>
    </location>
</feature>
<evidence type="ECO:0000256" key="17">
    <source>
        <dbReference type="ARBA" id="ARBA00049513"/>
    </source>
</evidence>
<dbReference type="Gene3D" id="4.10.1000.10">
    <property type="entry name" value="Zinc finger, CCCH-type"/>
    <property type="match status" value="1"/>
</dbReference>
<keyword evidence="6 18" id="KW-0479">Metal-binding</keyword>
<dbReference type="PROSITE" id="PS01136">
    <property type="entry name" value="UPF0034"/>
    <property type="match status" value="1"/>
</dbReference>
<accession>A0A0B7BJ25</accession>
<evidence type="ECO:0000256" key="19">
    <source>
        <dbReference type="RuleBase" id="RU291113"/>
    </source>
</evidence>
<comment type="catalytic activity">
    <reaction evidence="14">
        <text>5,6-dihydrouridine(47) in tRNA + NAD(+) = uridine(47) in tRNA + NADH + H(+)</text>
        <dbReference type="Rhea" id="RHEA:53364"/>
        <dbReference type="Rhea" id="RHEA-COMP:13539"/>
        <dbReference type="Rhea" id="RHEA-COMP:13540"/>
        <dbReference type="ChEBI" id="CHEBI:15378"/>
        <dbReference type="ChEBI" id="CHEBI:57540"/>
        <dbReference type="ChEBI" id="CHEBI:57945"/>
        <dbReference type="ChEBI" id="CHEBI:65315"/>
        <dbReference type="ChEBI" id="CHEBI:74443"/>
        <dbReference type="EC" id="1.3.1.89"/>
    </reaction>
    <physiologicalReaction direction="right-to-left" evidence="14">
        <dbReference type="Rhea" id="RHEA:53366"/>
    </physiologicalReaction>
</comment>
<evidence type="ECO:0000256" key="20">
    <source>
        <dbReference type="SAM" id="MobiDB-lite"/>
    </source>
</evidence>
<dbReference type="PANTHER" id="PTHR45846:SF1">
    <property type="entry name" value="TRNA-DIHYDROURIDINE(47) SYNTHASE [NAD(P)(+)]-LIKE"/>
    <property type="match status" value="1"/>
</dbReference>
<keyword evidence="9 18" id="KW-0862">Zinc</keyword>
<evidence type="ECO:0000256" key="11">
    <source>
        <dbReference type="ARBA" id="ARBA00023002"/>
    </source>
</evidence>
<comment type="catalytic activity">
    <reaction evidence="16">
        <text>a 5,6-dihydrouridine in mRNA + NADP(+) = a uridine in mRNA + NADPH + H(+)</text>
        <dbReference type="Rhea" id="RHEA:69855"/>
        <dbReference type="Rhea" id="RHEA-COMP:14658"/>
        <dbReference type="Rhea" id="RHEA-COMP:17789"/>
        <dbReference type="ChEBI" id="CHEBI:15378"/>
        <dbReference type="ChEBI" id="CHEBI:57783"/>
        <dbReference type="ChEBI" id="CHEBI:58349"/>
        <dbReference type="ChEBI" id="CHEBI:65315"/>
        <dbReference type="ChEBI" id="CHEBI:74443"/>
    </reaction>
    <physiologicalReaction direction="right-to-left" evidence="16">
        <dbReference type="Rhea" id="RHEA:69857"/>
    </physiologicalReaction>
</comment>
<comment type="catalytic activity">
    <reaction evidence="15">
        <text>a 5,6-dihydrouridine in mRNA + NAD(+) = a uridine in mRNA + NADH + H(+)</text>
        <dbReference type="Rhea" id="RHEA:69851"/>
        <dbReference type="Rhea" id="RHEA-COMP:14658"/>
        <dbReference type="Rhea" id="RHEA-COMP:17789"/>
        <dbReference type="ChEBI" id="CHEBI:15378"/>
        <dbReference type="ChEBI" id="CHEBI:57540"/>
        <dbReference type="ChEBI" id="CHEBI:57945"/>
        <dbReference type="ChEBI" id="CHEBI:65315"/>
        <dbReference type="ChEBI" id="CHEBI:74443"/>
    </reaction>
    <physiologicalReaction direction="right-to-left" evidence="15">
        <dbReference type="Rhea" id="RHEA:69853"/>
    </physiologicalReaction>
</comment>
<comment type="function">
    <text evidence="13">Catalyzes the synthesis of dihydrouridine, a modified base, in various RNAs, such as tRNAs, mRNAs and some long non-coding RNAs (lncRNAs). Mainly modifies the uridine in position 47 (U47) in the D-loop of most cytoplasmic tRNAs. Also able to mediate the formation of dihydrouridine in some mRNAs, thereby regulating their translation.</text>
</comment>
<keyword evidence="2 19" id="KW-0285">Flavoprotein</keyword>
<keyword evidence="4" id="KW-0507">mRNA processing</keyword>
<reference evidence="23" key="1">
    <citation type="submission" date="2014-12" db="EMBL/GenBank/DDBJ databases">
        <title>Insight into the proteome of Arion vulgaris.</title>
        <authorList>
            <person name="Aradska J."/>
            <person name="Bulat T."/>
            <person name="Smidak R."/>
            <person name="Sarate P."/>
            <person name="Gangsoo J."/>
            <person name="Sialana F."/>
            <person name="Bilban M."/>
            <person name="Lubec G."/>
        </authorList>
    </citation>
    <scope>NUCLEOTIDE SEQUENCE</scope>
    <source>
        <tissue evidence="23">Skin</tissue>
    </source>
</reference>
<dbReference type="SUPFAM" id="SSF90229">
    <property type="entry name" value="CCCH zinc finger"/>
    <property type="match status" value="1"/>
</dbReference>
<feature type="domain" description="C3H1-type" evidence="21">
    <location>
        <begin position="139"/>
        <end position="167"/>
    </location>
</feature>
<evidence type="ECO:0000256" key="7">
    <source>
        <dbReference type="ARBA" id="ARBA00022737"/>
    </source>
</evidence>
<dbReference type="FunFam" id="3.20.20.70:FF:000067">
    <property type="entry name" value="tRNA-dihydrouridine(47) synthase [NAD(P)(+)]"/>
    <property type="match status" value="1"/>
</dbReference>
<evidence type="ECO:0000256" key="3">
    <source>
        <dbReference type="ARBA" id="ARBA00022643"/>
    </source>
</evidence>
<evidence type="ECO:0000256" key="15">
    <source>
        <dbReference type="ARBA" id="ARBA00048342"/>
    </source>
</evidence>
<evidence type="ECO:0000256" key="5">
    <source>
        <dbReference type="ARBA" id="ARBA00022694"/>
    </source>
</evidence>
<dbReference type="GO" id="GO:0003723">
    <property type="term" value="F:RNA binding"/>
    <property type="evidence" value="ECO:0007669"/>
    <property type="project" value="TreeGrafter"/>
</dbReference>
<dbReference type="GO" id="GO:0008270">
    <property type="term" value="F:zinc ion binding"/>
    <property type="evidence" value="ECO:0007669"/>
    <property type="project" value="UniProtKB-KW"/>
</dbReference>
<gene>
    <name evidence="23" type="primary">ORF190792</name>
    <name evidence="22" type="synonym">ORF190783</name>
</gene>
<dbReference type="SMART" id="SM00356">
    <property type="entry name" value="ZnF_C3H1"/>
    <property type="match status" value="2"/>
</dbReference>
<evidence type="ECO:0000256" key="10">
    <source>
        <dbReference type="ARBA" id="ARBA00022857"/>
    </source>
</evidence>
<evidence type="ECO:0000313" key="22">
    <source>
        <dbReference type="EMBL" id="CEK92885.1"/>
    </source>
</evidence>
<evidence type="ECO:0000259" key="21">
    <source>
        <dbReference type="PROSITE" id="PS50103"/>
    </source>
</evidence>
<feature type="compositionally biased region" description="Basic residues" evidence="20">
    <location>
        <begin position="121"/>
        <end position="132"/>
    </location>
</feature>
<evidence type="ECO:0000256" key="9">
    <source>
        <dbReference type="ARBA" id="ARBA00022833"/>
    </source>
</evidence>
<dbReference type="InterPro" id="IPR036855">
    <property type="entry name" value="Znf_CCCH_sf"/>
</dbReference>
<evidence type="ECO:0000313" key="23">
    <source>
        <dbReference type="EMBL" id="CEK92887.1"/>
    </source>
</evidence>
<feature type="domain" description="C3H1-type" evidence="21">
    <location>
        <begin position="175"/>
        <end position="205"/>
    </location>
</feature>
<keyword evidence="3 19" id="KW-0288">FMN</keyword>
<feature type="compositionally biased region" description="Basic and acidic residues" evidence="20">
    <location>
        <begin position="133"/>
        <end position="142"/>
    </location>
</feature>
<keyword evidence="5 19" id="KW-0819">tRNA processing</keyword>
<dbReference type="GO" id="GO:0102265">
    <property type="term" value="F:tRNA-dihydrouridine47 synthase activity"/>
    <property type="evidence" value="ECO:0007669"/>
    <property type="project" value="UniProtKB-EC"/>
</dbReference>
<dbReference type="InterPro" id="IPR013785">
    <property type="entry name" value="Aldolase_TIM"/>
</dbReference>
<evidence type="ECO:0000256" key="18">
    <source>
        <dbReference type="PROSITE-ProRule" id="PRU00723"/>
    </source>
</evidence>
<dbReference type="Pfam" id="PF25585">
    <property type="entry name" value="zf-CCCH_DUS3L"/>
    <property type="match status" value="1"/>
</dbReference>
<comment type="catalytic activity">
    <reaction evidence="17">
        <text>5,6-dihydrouridine(47) in tRNA + NADP(+) = uridine(47) in tRNA + NADPH + H(+)</text>
        <dbReference type="Rhea" id="RHEA:53360"/>
        <dbReference type="Rhea" id="RHEA-COMP:13539"/>
        <dbReference type="Rhea" id="RHEA-COMP:13540"/>
        <dbReference type="ChEBI" id="CHEBI:15378"/>
        <dbReference type="ChEBI" id="CHEBI:57783"/>
        <dbReference type="ChEBI" id="CHEBI:58349"/>
        <dbReference type="ChEBI" id="CHEBI:65315"/>
        <dbReference type="ChEBI" id="CHEBI:74443"/>
        <dbReference type="EC" id="1.3.1.89"/>
    </reaction>
    <physiologicalReaction direction="right-to-left" evidence="17">
        <dbReference type="Rhea" id="RHEA:53362"/>
    </physiologicalReaction>
</comment>